<organism evidence="9 10">
    <name type="scientific">Stieleria bergensis</name>
    <dbReference type="NCBI Taxonomy" id="2528025"/>
    <lineage>
        <taxon>Bacteria</taxon>
        <taxon>Pseudomonadati</taxon>
        <taxon>Planctomycetota</taxon>
        <taxon>Planctomycetia</taxon>
        <taxon>Pirellulales</taxon>
        <taxon>Pirellulaceae</taxon>
        <taxon>Stieleria</taxon>
    </lineage>
</organism>
<sequence length="263" mass="28565">MQQLSQLVDSVSINDLLYIALTMLVLALGIFVQAAAGFAGGMLVIPMLLMMGYGVPEASAALMVATVPQNLVGAHSLRASIDIRTLIWPGIGRVIFFPLGLYVLSHLLIHYNSNHIRQIVGAFVLGMTVFSIGFRPKPKENLHPVWAWIAFPASGFLQGVVGMGGPAMVIWVTAHDWSAKRMRAFLFGMYSISLIPVIGLLALQYDILLPSLIAIATLPLLILATRLGLRVGNRLGRQRLRQVTLLLLLVTGVSGILAPWLRP</sequence>
<dbReference type="RefSeq" id="WP_419187360.1">
    <property type="nucleotide sequence ID" value="NZ_CP036272.1"/>
</dbReference>
<gene>
    <name evidence="9" type="ORF">SV7mr_29100</name>
</gene>
<keyword evidence="7 8" id="KW-0472">Membrane</keyword>
<evidence type="ECO:0000256" key="8">
    <source>
        <dbReference type="RuleBase" id="RU363041"/>
    </source>
</evidence>
<reference evidence="9 10" key="1">
    <citation type="submission" date="2019-02" db="EMBL/GenBank/DDBJ databases">
        <title>Deep-cultivation of Planctomycetes and their phenomic and genomic characterization uncovers novel biology.</title>
        <authorList>
            <person name="Wiegand S."/>
            <person name="Jogler M."/>
            <person name="Boedeker C."/>
            <person name="Pinto D."/>
            <person name="Vollmers J."/>
            <person name="Rivas-Marin E."/>
            <person name="Kohn T."/>
            <person name="Peeters S.H."/>
            <person name="Heuer A."/>
            <person name="Rast P."/>
            <person name="Oberbeckmann S."/>
            <person name="Bunk B."/>
            <person name="Jeske O."/>
            <person name="Meyerdierks A."/>
            <person name="Storesund J.E."/>
            <person name="Kallscheuer N."/>
            <person name="Luecker S."/>
            <person name="Lage O.M."/>
            <person name="Pohl T."/>
            <person name="Merkel B.J."/>
            <person name="Hornburger P."/>
            <person name="Mueller R.-W."/>
            <person name="Bruemmer F."/>
            <person name="Labrenz M."/>
            <person name="Spormann A.M."/>
            <person name="Op den Camp H."/>
            <person name="Overmann J."/>
            <person name="Amann R."/>
            <person name="Jetten M.S.M."/>
            <person name="Mascher T."/>
            <person name="Medema M.H."/>
            <person name="Devos D.P."/>
            <person name="Kaster A.-K."/>
            <person name="Ovreas L."/>
            <person name="Rohde M."/>
            <person name="Galperin M.Y."/>
            <person name="Jogler C."/>
        </authorList>
    </citation>
    <scope>NUCLEOTIDE SEQUENCE [LARGE SCALE GENOMIC DNA]</scope>
    <source>
        <strain evidence="9 10">SV_7m_r</strain>
    </source>
</reference>
<feature type="transmembrane region" description="Helical" evidence="8">
    <location>
        <begin position="243"/>
        <end position="261"/>
    </location>
</feature>
<evidence type="ECO:0000256" key="6">
    <source>
        <dbReference type="ARBA" id="ARBA00022989"/>
    </source>
</evidence>
<feature type="transmembrane region" description="Helical" evidence="8">
    <location>
        <begin position="184"/>
        <end position="205"/>
    </location>
</feature>
<feature type="transmembrane region" description="Helical" evidence="8">
    <location>
        <begin position="86"/>
        <end position="104"/>
    </location>
</feature>
<keyword evidence="10" id="KW-1185">Reference proteome</keyword>
<evidence type="ECO:0000256" key="7">
    <source>
        <dbReference type="ARBA" id="ARBA00023136"/>
    </source>
</evidence>
<evidence type="ECO:0000256" key="4">
    <source>
        <dbReference type="ARBA" id="ARBA00022475"/>
    </source>
</evidence>
<evidence type="ECO:0000256" key="5">
    <source>
        <dbReference type="ARBA" id="ARBA00022692"/>
    </source>
</evidence>
<protein>
    <recommendedName>
        <fullName evidence="8">Probable membrane transporter protein</fullName>
    </recommendedName>
</protein>
<feature type="transmembrane region" description="Helical" evidence="8">
    <location>
        <begin position="43"/>
        <end position="66"/>
    </location>
</feature>
<dbReference type="InterPro" id="IPR002781">
    <property type="entry name" value="TM_pro_TauE-like"/>
</dbReference>
<comment type="subcellular location">
    <subcellularLocation>
        <location evidence="1 8">Cell membrane</location>
        <topology evidence="1 8">Multi-pass membrane protein</topology>
    </subcellularLocation>
</comment>
<dbReference type="PANTHER" id="PTHR30269">
    <property type="entry name" value="TRANSMEMBRANE PROTEIN YFCA"/>
    <property type="match status" value="1"/>
</dbReference>
<proteinExistence type="inferred from homology"/>
<evidence type="ECO:0000256" key="2">
    <source>
        <dbReference type="ARBA" id="ARBA00009142"/>
    </source>
</evidence>
<name>A0A517SW84_9BACT</name>
<comment type="similarity">
    <text evidence="2 8">Belongs to the 4-toluene sulfonate uptake permease (TSUP) (TC 2.A.102) family.</text>
</comment>
<feature type="transmembrane region" description="Helical" evidence="8">
    <location>
        <begin position="16"/>
        <end position="36"/>
    </location>
</feature>
<dbReference type="Pfam" id="PF01925">
    <property type="entry name" value="TauE"/>
    <property type="match status" value="1"/>
</dbReference>
<evidence type="ECO:0000256" key="1">
    <source>
        <dbReference type="ARBA" id="ARBA00004651"/>
    </source>
</evidence>
<keyword evidence="5 8" id="KW-0812">Transmembrane</keyword>
<evidence type="ECO:0000256" key="3">
    <source>
        <dbReference type="ARBA" id="ARBA00022448"/>
    </source>
</evidence>
<evidence type="ECO:0000313" key="10">
    <source>
        <dbReference type="Proteomes" id="UP000315003"/>
    </source>
</evidence>
<dbReference type="EMBL" id="CP036272">
    <property type="protein sequence ID" value="QDT60388.1"/>
    <property type="molecule type" value="Genomic_DNA"/>
</dbReference>
<feature type="transmembrane region" description="Helical" evidence="8">
    <location>
        <begin position="211"/>
        <end position="231"/>
    </location>
</feature>
<evidence type="ECO:0000313" key="9">
    <source>
        <dbReference type="EMBL" id="QDT60388.1"/>
    </source>
</evidence>
<keyword evidence="6 8" id="KW-1133">Transmembrane helix</keyword>
<dbReference type="GO" id="GO:0005886">
    <property type="term" value="C:plasma membrane"/>
    <property type="evidence" value="ECO:0007669"/>
    <property type="project" value="UniProtKB-SubCell"/>
</dbReference>
<dbReference type="PANTHER" id="PTHR30269:SF37">
    <property type="entry name" value="MEMBRANE TRANSPORTER PROTEIN"/>
    <property type="match status" value="1"/>
</dbReference>
<feature type="transmembrane region" description="Helical" evidence="8">
    <location>
        <begin position="116"/>
        <end position="134"/>
    </location>
</feature>
<keyword evidence="3" id="KW-0813">Transport</keyword>
<keyword evidence="4 8" id="KW-1003">Cell membrane</keyword>
<dbReference type="Proteomes" id="UP000315003">
    <property type="component" value="Chromosome"/>
</dbReference>
<dbReference type="InterPro" id="IPR052017">
    <property type="entry name" value="TSUP"/>
</dbReference>
<dbReference type="AlphaFoldDB" id="A0A517SW84"/>
<accession>A0A517SW84</accession>
<feature type="transmembrane region" description="Helical" evidence="8">
    <location>
        <begin position="146"/>
        <end position="172"/>
    </location>
</feature>